<organism evidence="1 2">
    <name type="scientific">Dorcoceras hygrometricum</name>
    <dbReference type="NCBI Taxonomy" id="472368"/>
    <lineage>
        <taxon>Eukaryota</taxon>
        <taxon>Viridiplantae</taxon>
        <taxon>Streptophyta</taxon>
        <taxon>Embryophyta</taxon>
        <taxon>Tracheophyta</taxon>
        <taxon>Spermatophyta</taxon>
        <taxon>Magnoliopsida</taxon>
        <taxon>eudicotyledons</taxon>
        <taxon>Gunneridae</taxon>
        <taxon>Pentapetalae</taxon>
        <taxon>asterids</taxon>
        <taxon>lamiids</taxon>
        <taxon>Lamiales</taxon>
        <taxon>Gesneriaceae</taxon>
        <taxon>Didymocarpoideae</taxon>
        <taxon>Trichosporeae</taxon>
        <taxon>Loxocarpinae</taxon>
        <taxon>Dorcoceras</taxon>
    </lineage>
</organism>
<dbReference type="Proteomes" id="UP000250235">
    <property type="component" value="Unassembled WGS sequence"/>
</dbReference>
<gene>
    <name evidence="1" type="ORF">F511_35554</name>
</gene>
<protein>
    <submittedName>
        <fullName evidence="1">Uncharacterized protein</fullName>
    </submittedName>
</protein>
<keyword evidence="2" id="KW-1185">Reference proteome</keyword>
<evidence type="ECO:0000313" key="1">
    <source>
        <dbReference type="EMBL" id="KZV18102.1"/>
    </source>
</evidence>
<dbReference type="AlphaFoldDB" id="A0A2Z7A8R3"/>
<dbReference type="EMBL" id="KV017519">
    <property type="protein sequence ID" value="KZV18102.1"/>
    <property type="molecule type" value="Genomic_DNA"/>
</dbReference>
<evidence type="ECO:0000313" key="2">
    <source>
        <dbReference type="Proteomes" id="UP000250235"/>
    </source>
</evidence>
<sequence length="159" mass="17192">MVQVGLQIILSRPVVRTSELPLQLLPRDHSDVSTVRLKKSSSSSGSDRSGGGILTAVFCGQCGGRHPATQCIGVQGACHLCWQHGQFSMMCPSAGSPCSLHHNREGFTRIFDACSPSTNTRSPSLAPGEPEDDSKVYRMKISGYVLRVFEPFENATILE</sequence>
<accession>A0A2Z7A8R3</accession>
<proteinExistence type="predicted"/>
<reference evidence="1 2" key="1">
    <citation type="journal article" date="2015" name="Proc. Natl. Acad. Sci. U.S.A.">
        <title>The resurrection genome of Boea hygrometrica: A blueprint for survival of dehydration.</title>
        <authorList>
            <person name="Xiao L."/>
            <person name="Yang G."/>
            <person name="Zhang L."/>
            <person name="Yang X."/>
            <person name="Zhao S."/>
            <person name="Ji Z."/>
            <person name="Zhou Q."/>
            <person name="Hu M."/>
            <person name="Wang Y."/>
            <person name="Chen M."/>
            <person name="Xu Y."/>
            <person name="Jin H."/>
            <person name="Xiao X."/>
            <person name="Hu G."/>
            <person name="Bao F."/>
            <person name="Hu Y."/>
            <person name="Wan P."/>
            <person name="Li L."/>
            <person name="Deng X."/>
            <person name="Kuang T."/>
            <person name="Xiang C."/>
            <person name="Zhu J.K."/>
            <person name="Oliver M.J."/>
            <person name="He Y."/>
        </authorList>
    </citation>
    <scope>NUCLEOTIDE SEQUENCE [LARGE SCALE GENOMIC DNA]</scope>
    <source>
        <strain evidence="2">cv. XS01</strain>
    </source>
</reference>
<name>A0A2Z7A8R3_9LAMI</name>